<organism evidence="2 3">
    <name type="scientific">Sphingomonas gilva</name>
    <dbReference type="NCBI Taxonomy" id="2305907"/>
    <lineage>
        <taxon>Bacteria</taxon>
        <taxon>Pseudomonadati</taxon>
        <taxon>Pseudomonadota</taxon>
        <taxon>Alphaproteobacteria</taxon>
        <taxon>Sphingomonadales</taxon>
        <taxon>Sphingomonadaceae</taxon>
        <taxon>Sphingomonas</taxon>
    </lineage>
</organism>
<dbReference type="CDD" id="cd03808">
    <property type="entry name" value="GT4_CapM-like"/>
    <property type="match status" value="1"/>
</dbReference>
<comment type="caution">
    <text evidence="2">The sequence shown here is derived from an EMBL/GenBank/DDBJ whole genome shotgun (WGS) entry which is preliminary data.</text>
</comment>
<dbReference type="EMBL" id="QWLV01000008">
    <property type="protein sequence ID" value="RHW16707.1"/>
    <property type="molecule type" value="Genomic_DNA"/>
</dbReference>
<dbReference type="Proteomes" id="UP000266693">
    <property type="component" value="Unassembled WGS sequence"/>
</dbReference>
<name>A0A396RKC6_9SPHN</name>
<gene>
    <name evidence="2" type="ORF">D1610_14780</name>
</gene>
<dbReference type="InterPro" id="IPR028098">
    <property type="entry name" value="Glyco_trans_4-like_N"/>
</dbReference>
<feature type="domain" description="Glycosyltransferase subfamily 4-like N-terminal" evidence="1">
    <location>
        <begin position="24"/>
        <end position="174"/>
    </location>
</feature>
<dbReference type="PANTHER" id="PTHR12526:SF638">
    <property type="entry name" value="SPORE COAT PROTEIN SA"/>
    <property type="match status" value="1"/>
</dbReference>
<keyword evidence="2" id="KW-0808">Transferase</keyword>
<dbReference type="AlphaFoldDB" id="A0A396RKC6"/>
<evidence type="ECO:0000313" key="3">
    <source>
        <dbReference type="Proteomes" id="UP000266693"/>
    </source>
</evidence>
<accession>A0A396RKC6</accession>
<dbReference type="Pfam" id="PF13692">
    <property type="entry name" value="Glyco_trans_1_4"/>
    <property type="match status" value="1"/>
</dbReference>
<dbReference type="Gene3D" id="3.40.50.2000">
    <property type="entry name" value="Glycogen Phosphorylase B"/>
    <property type="match status" value="2"/>
</dbReference>
<protein>
    <submittedName>
        <fullName evidence="2">Glycosyltransferase family 1 protein</fullName>
    </submittedName>
</protein>
<keyword evidence="3" id="KW-1185">Reference proteome</keyword>
<dbReference type="Pfam" id="PF13579">
    <property type="entry name" value="Glyco_trans_4_4"/>
    <property type="match status" value="1"/>
</dbReference>
<sequence>MSLVPQPVVAICINSAWNVANFRAGVVRALVAAGYRVVAMAPPDHPAAALREIGCELVPVPMERGSLSPIHDIRLLVKFRRVLKALRPVAVLGYTIKPNVYGGLAAQSLGIPVINNIAGLGTMFLRGRMAAAVAGTLYKLALARSHTIFFQNPDDLEMFVARRLVSPTKAALLPGSGIDLDRFRVAPLPAQDGAAPVFLLVARLLRDKGVVEFADAARMLRQSGVQARFVVVGDHDPENAASIPLEMLRAWMAEGVVEYRGPVADVREAIAEADIVVLPSYREGLPRTLLEGAAMGRPLVATDVPGCREVVDDGVNGFLCRARDAIALRDALMEMLSAGAGGRSRMASASRERVERLFDERFVVEAYMRAVAKASALKS</sequence>
<dbReference type="RefSeq" id="WP_118865019.1">
    <property type="nucleotide sequence ID" value="NZ_QWLV01000008.1"/>
</dbReference>
<evidence type="ECO:0000259" key="1">
    <source>
        <dbReference type="Pfam" id="PF13579"/>
    </source>
</evidence>
<reference evidence="2 3" key="1">
    <citation type="submission" date="2018-08" db="EMBL/GenBank/DDBJ databases">
        <title>The multiple taxonomic identification of Sphingomonas gilva.</title>
        <authorList>
            <person name="Zhu D."/>
            <person name="Zheng S."/>
        </authorList>
    </citation>
    <scope>NUCLEOTIDE SEQUENCE [LARGE SCALE GENOMIC DNA]</scope>
    <source>
        <strain evidence="2 3">ZDH117</strain>
    </source>
</reference>
<dbReference type="OrthoDB" id="9790710at2"/>
<dbReference type="GO" id="GO:0016757">
    <property type="term" value="F:glycosyltransferase activity"/>
    <property type="evidence" value="ECO:0007669"/>
    <property type="project" value="TreeGrafter"/>
</dbReference>
<dbReference type="PANTHER" id="PTHR12526">
    <property type="entry name" value="GLYCOSYLTRANSFERASE"/>
    <property type="match status" value="1"/>
</dbReference>
<evidence type="ECO:0000313" key="2">
    <source>
        <dbReference type="EMBL" id="RHW16707.1"/>
    </source>
</evidence>
<proteinExistence type="predicted"/>
<dbReference type="SUPFAM" id="SSF53756">
    <property type="entry name" value="UDP-Glycosyltransferase/glycogen phosphorylase"/>
    <property type="match status" value="1"/>
</dbReference>